<evidence type="ECO:0000313" key="3">
    <source>
        <dbReference type="Proteomes" id="UP000182491"/>
    </source>
</evidence>
<evidence type="ECO:0000313" key="2">
    <source>
        <dbReference type="EMBL" id="SFU50239.1"/>
    </source>
</evidence>
<dbReference type="EMBL" id="FPCA01000001">
    <property type="protein sequence ID" value="SFU50239.1"/>
    <property type="molecule type" value="Genomic_DNA"/>
</dbReference>
<dbReference type="InterPro" id="IPR012338">
    <property type="entry name" value="Beta-lactam/transpept-like"/>
</dbReference>
<dbReference type="RefSeq" id="WP_068836490.1">
    <property type="nucleotide sequence ID" value="NZ_BMXC01000001.1"/>
</dbReference>
<protein>
    <submittedName>
        <fullName evidence="2">CubicO group peptidase, beta-lactamase class C family</fullName>
    </submittedName>
</protein>
<name>A0A1I7GPA9_9BACT</name>
<gene>
    <name evidence="2" type="ORF">SAMN04487941_1166</name>
</gene>
<dbReference type="PANTHER" id="PTHR46825:SF9">
    <property type="entry name" value="BETA-LACTAMASE-RELATED DOMAIN-CONTAINING PROTEIN"/>
    <property type="match status" value="1"/>
</dbReference>
<dbReference type="Pfam" id="PF00144">
    <property type="entry name" value="Beta-lactamase"/>
    <property type="match status" value="1"/>
</dbReference>
<dbReference type="Gene3D" id="3.40.710.10">
    <property type="entry name" value="DD-peptidase/beta-lactamase superfamily"/>
    <property type="match status" value="1"/>
</dbReference>
<dbReference type="SUPFAM" id="SSF56601">
    <property type="entry name" value="beta-lactamase/transpeptidase-like"/>
    <property type="match status" value="1"/>
</dbReference>
<dbReference type="InterPro" id="IPR050491">
    <property type="entry name" value="AmpC-like"/>
</dbReference>
<evidence type="ECO:0000259" key="1">
    <source>
        <dbReference type="Pfam" id="PF00144"/>
    </source>
</evidence>
<dbReference type="InterPro" id="IPR001466">
    <property type="entry name" value="Beta-lactam-related"/>
</dbReference>
<organism evidence="2 3">
    <name type="scientific">Pontibacter akesuensis</name>
    <dbReference type="NCBI Taxonomy" id="388950"/>
    <lineage>
        <taxon>Bacteria</taxon>
        <taxon>Pseudomonadati</taxon>
        <taxon>Bacteroidota</taxon>
        <taxon>Cytophagia</taxon>
        <taxon>Cytophagales</taxon>
        <taxon>Hymenobacteraceae</taxon>
        <taxon>Pontibacter</taxon>
    </lineage>
</organism>
<dbReference type="OrthoDB" id="9793489at2"/>
<dbReference type="PANTHER" id="PTHR46825">
    <property type="entry name" value="D-ALANYL-D-ALANINE-CARBOXYPEPTIDASE/ENDOPEPTIDASE AMPH"/>
    <property type="match status" value="1"/>
</dbReference>
<dbReference type="STRING" id="388950.GCA_001611675_00261"/>
<feature type="domain" description="Beta-lactamase-related" evidence="1">
    <location>
        <begin position="16"/>
        <end position="321"/>
    </location>
</feature>
<dbReference type="Proteomes" id="UP000182491">
    <property type="component" value="Unassembled WGS sequence"/>
</dbReference>
<keyword evidence="3" id="KW-1185">Reference proteome</keyword>
<accession>A0A1I7GPA9</accession>
<sequence>MPELQEKLDALLARHYAATTPGAVLLLTKEDKVTYQGHCGLADVVSKAAITADTTFRLASVSKQFTAMCLHLLAQQQRINLQDELGFHFPELAHLGSVRLWHLLCHTSGLPDFEEHIPAQQTAQLTDEEVLEITAAQPSLLFPAGTQFRYSNTGYVLLGLLVERITSMGYDDFLQEHIFRPLHMHRSTLYRANTTIPNRAMGYAADGAGSFILADQSLGSATRGDGCIYTSATDYLKWHRALTQLPLFNITNQLNTYYTQIDSVDAWRYGMGWFQERLFTGQHLLLHSGDTCGFTNLVIRQQEPDLLFACFSNIANNQPFLQELLQVLAEFSDFLPPSDLVWQLPWLTR</sequence>
<proteinExistence type="predicted"/>
<dbReference type="AlphaFoldDB" id="A0A1I7GPA9"/>
<reference evidence="3" key="1">
    <citation type="submission" date="2016-10" db="EMBL/GenBank/DDBJ databases">
        <authorList>
            <person name="Varghese N."/>
        </authorList>
    </citation>
    <scope>NUCLEOTIDE SEQUENCE [LARGE SCALE GENOMIC DNA]</scope>
    <source>
        <strain evidence="3">DSM 18820</strain>
    </source>
</reference>